<gene>
    <name evidence="1" type="ORF">A4A59_08840</name>
</gene>
<evidence type="ECO:0000313" key="1">
    <source>
        <dbReference type="EMBL" id="KZB02619.1"/>
    </source>
</evidence>
<comment type="caution">
    <text evidence="1">The sequence shown here is derived from an EMBL/GenBank/DDBJ whole genome shotgun (WGS) entry which is preliminary data.</text>
</comment>
<organism evidence="1">
    <name type="scientific">Rhizobium leguminosarum</name>
    <dbReference type="NCBI Taxonomy" id="384"/>
    <lineage>
        <taxon>Bacteria</taxon>
        <taxon>Pseudomonadati</taxon>
        <taxon>Pseudomonadota</taxon>
        <taxon>Alphaproteobacteria</taxon>
        <taxon>Hyphomicrobiales</taxon>
        <taxon>Rhizobiaceae</taxon>
        <taxon>Rhizobium/Agrobacterium group</taxon>
        <taxon>Rhizobium</taxon>
    </lineage>
</organism>
<proteinExistence type="predicted"/>
<dbReference type="AlphaFoldDB" id="A0A154IPT1"/>
<dbReference type="EMBL" id="LVYU01000035">
    <property type="protein sequence ID" value="KZB02619.1"/>
    <property type="molecule type" value="Genomic_DNA"/>
</dbReference>
<sequence>MISKINDEFALELREVRATGSKLRESIDQHNFLPDDFPKEQINLLLVALHGLEDGSLEGARLPLEHANVRLSEIRRRYFVHRDQGLDGEDESPLPVLERGDSLDARFSQLLSAISTALDAYREQSRSEYESLNTDEYIDILPGIAPANIGIAEGLQQINQFAALAGHARETRWAESVPIQDVALSAADAGNSLASVRAEASSQFVIRGWIKKLARFSADALNVLGKTLDAVSVAGQIAHEFYLRYKATVSKIREVVIKEAQEWLSFLASKIKDAESVVRRYADDHERKNYGIVEAIGRNSSVINHQRLPFAITSSERFVPRPGTMVEFDIDTSHFHPAPRISRRPTDS</sequence>
<accession>A0A154IPT1</accession>
<name>A0A154IPT1_RHILE</name>
<protein>
    <submittedName>
        <fullName evidence="1">Uncharacterized protein</fullName>
    </submittedName>
</protein>
<reference evidence="1" key="1">
    <citation type="submission" date="2016-03" db="EMBL/GenBank/DDBJ databases">
        <title>Microsymbionts genomes from the relict species Vavilovia formosa.</title>
        <authorList>
            <person name="Chirak E."/>
            <person name="Kimeklis A."/>
            <person name="Kopat V."/>
            <person name="Andronov E."/>
        </authorList>
    </citation>
    <scope>NUCLEOTIDE SEQUENCE [LARGE SCALE GENOMIC DNA]</scope>
    <source>
        <strain evidence="1">Vaf12</strain>
    </source>
</reference>